<reference evidence="12" key="2">
    <citation type="submission" date="2023-02" db="EMBL/GenBank/DDBJ databases">
        <authorList>
            <person name="Huang Y."/>
            <person name="Zhang Y."/>
            <person name="Zhang T."/>
            <person name="Wang J."/>
        </authorList>
    </citation>
    <scope>NUCLEOTIDE SEQUENCE</scope>
    <source>
        <strain evidence="12">KJ-1</strain>
    </source>
</reference>
<keyword evidence="5" id="KW-0574">Periplasm</keyword>
<evidence type="ECO:0000256" key="6">
    <source>
        <dbReference type="ARBA" id="ARBA00023186"/>
    </source>
</evidence>
<evidence type="ECO:0000256" key="4">
    <source>
        <dbReference type="ARBA" id="ARBA00022729"/>
    </source>
</evidence>
<dbReference type="Proteomes" id="UP001199528">
    <property type="component" value="Chromosome"/>
</dbReference>
<evidence type="ECO:0000259" key="11">
    <source>
        <dbReference type="Pfam" id="PF02753"/>
    </source>
</evidence>
<dbReference type="InterPro" id="IPR001829">
    <property type="entry name" value="Pili_assmbl_chaperone_bac"/>
</dbReference>
<dbReference type="Pfam" id="PF02753">
    <property type="entry name" value="PapD_C"/>
    <property type="match status" value="1"/>
</dbReference>
<dbReference type="GO" id="GO:0071555">
    <property type="term" value="P:cell wall organization"/>
    <property type="evidence" value="ECO:0007669"/>
    <property type="project" value="InterPro"/>
</dbReference>
<proteinExistence type="inferred from homology"/>
<feature type="domain" description="Pili assembly chaperone N-terminal" evidence="10">
    <location>
        <begin position="26"/>
        <end position="143"/>
    </location>
</feature>
<keyword evidence="6 8" id="KW-0143">Chaperone</keyword>
<dbReference type="InterPro" id="IPR016147">
    <property type="entry name" value="Pili_assmbl_chaperone_N"/>
</dbReference>
<evidence type="ECO:0000256" key="9">
    <source>
        <dbReference type="SAM" id="SignalP"/>
    </source>
</evidence>
<protein>
    <submittedName>
        <fullName evidence="12">Fimbria/pilus periplasmic chaperone</fullName>
    </submittedName>
</protein>
<dbReference type="InterPro" id="IPR016148">
    <property type="entry name" value="Pili_assmbl_chaperone_C"/>
</dbReference>
<feature type="chain" id="PRO_5042464002" evidence="9">
    <location>
        <begin position="25"/>
        <end position="244"/>
    </location>
</feature>
<sequence length="244" mass="26662">MKAKSLLIFPVLLAVTASSNSVSAAVALDRTRVIVDGDKKAITLNIRNENKSLPFLAQGWLENEAGEKVQGPLMVVPPLQRLEPDSKGQLKIQPLPATNALPQDRETLYYFNLREIPPKSETANTLQLALQTRIKLFYRPQGIIVDKNAPAPQQQLTLKQQNGAYTVVNPTPYYVTLVAAGKSTSDKLKNFDPIMVAPKSEMNLGASSAQIGAAPVLTYINDYGGRPQLQFTCTAQQCTAKEVK</sequence>
<name>A0AAJ6NK21_9GAMM</name>
<dbReference type="InterPro" id="IPR018046">
    <property type="entry name" value="Pili_assmbl_chaperone_CS"/>
</dbReference>
<keyword evidence="3" id="KW-1029">Fimbrium biogenesis</keyword>
<evidence type="ECO:0000256" key="5">
    <source>
        <dbReference type="ARBA" id="ARBA00022764"/>
    </source>
</evidence>
<accession>A0AAJ6NK21</accession>
<evidence type="ECO:0000256" key="8">
    <source>
        <dbReference type="RuleBase" id="RU003918"/>
    </source>
</evidence>
<gene>
    <name evidence="12" type="ORF">LF296_03140</name>
</gene>
<dbReference type="PRINTS" id="PR00969">
    <property type="entry name" value="CHAPERONPILI"/>
</dbReference>
<reference evidence="12" key="1">
    <citation type="journal article" date="2022" name="Front Environ Sci">
        <title>Complete genome sequence analysis of a novel alkane-degrading bacterial strain, Acinetobacter vivianii KJ-1, and its diesel degradation ability.</title>
        <authorList>
            <person name="Zhang Y."/>
            <person name="Song F."/>
            <person name="Wang J."/>
            <person name="Zhao Q."/>
            <person name="Zheng L."/>
            <person name="Wang Z."/>
            <person name="Zhang X."/>
            <person name="Gao Y."/>
            <person name="Chen G."/>
            <person name="Huang Y."/>
        </authorList>
    </citation>
    <scope>NUCLEOTIDE SEQUENCE</scope>
    <source>
        <strain evidence="12">KJ-1</strain>
    </source>
</reference>
<organism evidence="12 13">
    <name type="scientific">Acinetobacter vivianii</name>
    <dbReference type="NCBI Taxonomy" id="1776742"/>
    <lineage>
        <taxon>Bacteria</taxon>
        <taxon>Pseudomonadati</taxon>
        <taxon>Pseudomonadota</taxon>
        <taxon>Gammaproteobacteria</taxon>
        <taxon>Moraxellales</taxon>
        <taxon>Moraxellaceae</taxon>
        <taxon>Acinetobacter</taxon>
    </lineage>
</organism>
<dbReference type="Pfam" id="PF00345">
    <property type="entry name" value="PapD_N"/>
    <property type="match status" value="1"/>
</dbReference>
<evidence type="ECO:0000313" key="12">
    <source>
        <dbReference type="EMBL" id="WDZ51806.1"/>
    </source>
</evidence>
<dbReference type="SUPFAM" id="SSF49354">
    <property type="entry name" value="PapD-like"/>
    <property type="match status" value="1"/>
</dbReference>
<evidence type="ECO:0000256" key="1">
    <source>
        <dbReference type="ARBA" id="ARBA00004418"/>
    </source>
</evidence>
<dbReference type="PROSITE" id="PS00635">
    <property type="entry name" value="PILI_CHAPERONE"/>
    <property type="match status" value="1"/>
</dbReference>
<dbReference type="EMBL" id="CP085083">
    <property type="protein sequence ID" value="WDZ51806.1"/>
    <property type="molecule type" value="Genomic_DNA"/>
</dbReference>
<evidence type="ECO:0000259" key="10">
    <source>
        <dbReference type="Pfam" id="PF00345"/>
    </source>
</evidence>
<evidence type="ECO:0000313" key="13">
    <source>
        <dbReference type="Proteomes" id="UP001199528"/>
    </source>
</evidence>
<dbReference type="RefSeq" id="WP_272655474.1">
    <property type="nucleotide sequence ID" value="NZ_CP085083.1"/>
</dbReference>
<dbReference type="InterPro" id="IPR008962">
    <property type="entry name" value="PapD-like_sf"/>
</dbReference>
<dbReference type="InterPro" id="IPR036316">
    <property type="entry name" value="Pili_assmbl_chap_C_dom_sf"/>
</dbReference>
<keyword evidence="4 9" id="KW-0732">Signal</keyword>
<dbReference type="InterPro" id="IPR013783">
    <property type="entry name" value="Ig-like_fold"/>
</dbReference>
<dbReference type="PANTHER" id="PTHR30251:SF2">
    <property type="entry name" value="FIMBRIAL CHAPERONE YADV-RELATED"/>
    <property type="match status" value="1"/>
</dbReference>
<dbReference type="Gene3D" id="2.60.40.10">
    <property type="entry name" value="Immunoglobulins"/>
    <property type="match status" value="2"/>
</dbReference>
<comment type="subcellular location">
    <subcellularLocation>
        <location evidence="1 8">Periplasm</location>
    </subcellularLocation>
</comment>
<dbReference type="KEGG" id="aviv:LF296_03140"/>
<comment type="similarity">
    <text evidence="2 8">Belongs to the periplasmic pilus chaperone family.</text>
</comment>
<evidence type="ECO:0000256" key="3">
    <source>
        <dbReference type="ARBA" id="ARBA00022558"/>
    </source>
</evidence>
<dbReference type="FunFam" id="2.60.40.10:FF:000458">
    <property type="entry name" value="Molecular chaperone FimC"/>
    <property type="match status" value="1"/>
</dbReference>
<dbReference type="SUPFAM" id="SSF49584">
    <property type="entry name" value="Periplasmic chaperone C-domain"/>
    <property type="match status" value="1"/>
</dbReference>
<feature type="signal peptide" evidence="9">
    <location>
        <begin position="1"/>
        <end position="24"/>
    </location>
</feature>
<dbReference type="InterPro" id="IPR050643">
    <property type="entry name" value="Periplasmic_pilus_chap"/>
</dbReference>
<evidence type="ECO:0000256" key="2">
    <source>
        <dbReference type="ARBA" id="ARBA00007399"/>
    </source>
</evidence>
<dbReference type="AlphaFoldDB" id="A0AAJ6NK21"/>
<dbReference type="PANTHER" id="PTHR30251">
    <property type="entry name" value="PILUS ASSEMBLY CHAPERONE"/>
    <property type="match status" value="1"/>
</dbReference>
<keyword evidence="7" id="KW-0393">Immunoglobulin domain</keyword>
<dbReference type="GO" id="GO:0030288">
    <property type="term" value="C:outer membrane-bounded periplasmic space"/>
    <property type="evidence" value="ECO:0007669"/>
    <property type="project" value="InterPro"/>
</dbReference>
<evidence type="ECO:0000256" key="7">
    <source>
        <dbReference type="ARBA" id="ARBA00023319"/>
    </source>
</evidence>
<feature type="domain" description="Pili assembly chaperone C-terminal" evidence="11">
    <location>
        <begin position="167"/>
        <end position="226"/>
    </location>
</feature>